<dbReference type="AlphaFoldDB" id="A0A917H365"/>
<protein>
    <submittedName>
        <fullName evidence="1">Uncharacterized protein</fullName>
    </submittedName>
</protein>
<proteinExistence type="predicted"/>
<dbReference type="Proteomes" id="UP000600247">
    <property type="component" value="Unassembled WGS sequence"/>
</dbReference>
<gene>
    <name evidence="1" type="ORF">GCM10010918_20500</name>
</gene>
<name>A0A917H365_9BACL</name>
<accession>A0A917H365</accession>
<evidence type="ECO:0000313" key="2">
    <source>
        <dbReference type="Proteomes" id="UP000600247"/>
    </source>
</evidence>
<organism evidence="1 2">
    <name type="scientific">Paenibacillus radicis</name>
    <name type="common">ex Gao et al. 2016</name>
    <dbReference type="NCBI Taxonomy" id="1737354"/>
    <lineage>
        <taxon>Bacteria</taxon>
        <taxon>Bacillati</taxon>
        <taxon>Bacillota</taxon>
        <taxon>Bacilli</taxon>
        <taxon>Bacillales</taxon>
        <taxon>Paenibacillaceae</taxon>
        <taxon>Paenibacillus</taxon>
    </lineage>
</organism>
<reference evidence="1 2" key="1">
    <citation type="journal article" date="2014" name="Int. J. Syst. Evol. Microbiol.">
        <title>Complete genome sequence of Corynebacterium casei LMG S-19264T (=DSM 44701T), isolated from a smear-ripened cheese.</title>
        <authorList>
            <consortium name="US DOE Joint Genome Institute (JGI-PGF)"/>
            <person name="Walter F."/>
            <person name="Albersmeier A."/>
            <person name="Kalinowski J."/>
            <person name="Ruckert C."/>
        </authorList>
    </citation>
    <scope>NUCLEOTIDE SEQUENCE [LARGE SCALE GENOMIC DNA]</scope>
    <source>
        <strain evidence="1 2">CGMCC 1.15286</strain>
    </source>
</reference>
<keyword evidence="2" id="KW-1185">Reference proteome</keyword>
<comment type="caution">
    <text evidence="1">The sequence shown here is derived from an EMBL/GenBank/DDBJ whole genome shotgun (WGS) entry which is preliminary data.</text>
</comment>
<dbReference type="RefSeq" id="WP_188888883.1">
    <property type="nucleotide sequence ID" value="NZ_BMHY01000003.1"/>
</dbReference>
<evidence type="ECO:0000313" key="1">
    <source>
        <dbReference type="EMBL" id="GGG66040.1"/>
    </source>
</evidence>
<dbReference type="EMBL" id="BMHY01000003">
    <property type="protein sequence ID" value="GGG66040.1"/>
    <property type="molecule type" value="Genomic_DNA"/>
</dbReference>
<sequence length="62" mass="6925">MGLLYEMVLKKKQSALLALTYKRMNNSEAQLSPAERVQTLAALHGLDHKSAASLNRVELMQL</sequence>